<dbReference type="Gene3D" id="2.40.10.10">
    <property type="entry name" value="Trypsin-like serine proteases"/>
    <property type="match status" value="1"/>
</dbReference>
<dbReference type="EnsemblMetazoa" id="GPAI017360-RA">
    <property type="protein sequence ID" value="GPAI017360-PA"/>
    <property type="gene ID" value="GPAI017360"/>
</dbReference>
<name>A0A1A9ZK60_GLOPL</name>
<dbReference type="SUPFAM" id="SSF50494">
    <property type="entry name" value="Trypsin-like serine proteases"/>
    <property type="match status" value="1"/>
</dbReference>
<sequence length="118" mass="13711">MKPIQRLIIDTVRQHDNETHKPTSAVLCWFVEHSNVVDSVRLGEWDTTTNPDYEFDIRGNKNCAPEHLDVAVESAIPHPMYAPNSRNQLHDIALLHRGHQRNLAEFHPKIKEKLQIFK</sequence>
<reference evidence="1" key="2">
    <citation type="submission" date="2020-05" db="UniProtKB">
        <authorList>
            <consortium name="EnsemblMetazoa"/>
        </authorList>
    </citation>
    <scope>IDENTIFICATION</scope>
    <source>
        <strain evidence="1">IAEA</strain>
    </source>
</reference>
<dbReference type="VEuPathDB" id="VectorBase:GPAI017360"/>
<dbReference type="Proteomes" id="UP000092445">
    <property type="component" value="Unassembled WGS sequence"/>
</dbReference>
<protein>
    <submittedName>
        <fullName evidence="1">Uncharacterized protein</fullName>
    </submittedName>
</protein>
<dbReference type="STRING" id="7398.A0A1A9ZK60"/>
<evidence type="ECO:0000313" key="2">
    <source>
        <dbReference type="Proteomes" id="UP000092445"/>
    </source>
</evidence>
<dbReference type="InterPro" id="IPR009003">
    <property type="entry name" value="Peptidase_S1_PA"/>
</dbReference>
<evidence type="ECO:0000313" key="1">
    <source>
        <dbReference type="EnsemblMetazoa" id="GPAI017360-PA"/>
    </source>
</evidence>
<organism evidence="1 2">
    <name type="scientific">Glossina pallidipes</name>
    <name type="common">Tsetse fly</name>
    <dbReference type="NCBI Taxonomy" id="7398"/>
    <lineage>
        <taxon>Eukaryota</taxon>
        <taxon>Metazoa</taxon>
        <taxon>Ecdysozoa</taxon>
        <taxon>Arthropoda</taxon>
        <taxon>Hexapoda</taxon>
        <taxon>Insecta</taxon>
        <taxon>Pterygota</taxon>
        <taxon>Neoptera</taxon>
        <taxon>Endopterygota</taxon>
        <taxon>Diptera</taxon>
        <taxon>Brachycera</taxon>
        <taxon>Muscomorpha</taxon>
        <taxon>Hippoboscoidea</taxon>
        <taxon>Glossinidae</taxon>
        <taxon>Glossina</taxon>
    </lineage>
</organism>
<proteinExistence type="predicted"/>
<reference evidence="2" key="1">
    <citation type="submission" date="2014-03" db="EMBL/GenBank/DDBJ databases">
        <authorList>
            <person name="Aksoy S."/>
            <person name="Warren W."/>
            <person name="Wilson R.K."/>
        </authorList>
    </citation>
    <scope>NUCLEOTIDE SEQUENCE [LARGE SCALE GENOMIC DNA]</scope>
    <source>
        <strain evidence="2">IAEA</strain>
    </source>
</reference>
<keyword evidence="2" id="KW-1185">Reference proteome</keyword>
<dbReference type="InterPro" id="IPR043504">
    <property type="entry name" value="Peptidase_S1_PA_chymotrypsin"/>
</dbReference>
<dbReference type="AlphaFoldDB" id="A0A1A9ZK60"/>
<accession>A0A1A9ZK60</accession>